<evidence type="ECO:0000313" key="2">
    <source>
        <dbReference type="Proteomes" id="UP001359559"/>
    </source>
</evidence>
<protein>
    <submittedName>
        <fullName evidence="1">Uncharacterized protein</fullName>
    </submittedName>
</protein>
<name>A0AAN9I2G0_CLITE</name>
<dbReference type="AlphaFoldDB" id="A0AAN9I2G0"/>
<organism evidence="1 2">
    <name type="scientific">Clitoria ternatea</name>
    <name type="common">Butterfly pea</name>
    <dbReference type="NCBI Taxonomy" id="43366"/>
    <lineage>
        <taxon>Eukaryota</taxon>
        <taxon>Viridiplantae</taxon>
        <taxon>Streptophyta</taxon>
        <taxon>Embryophyta</taxon>
        <taxon>Tracheophyta</taxon>
        <taxon>Spermatophyta</taxon>
        <taxon>Magnoliopsida</taxon>
        <taxon>eudicotyledons</taxon>
        <taxon>Gunneridae</taxon>
        <taxon>Pentapetalae</taxon>
        <taxon>rosids</taxon>
        <taxon>fabids</taxon>
        <taxon>Fabales</taxon>
        <taxon>Fabaceae</taxon>
        <taxon>Papilionoideae</taxon>
        <taxon>50 kb inversion clade</taxon>
        <taxon>NPAAA clade</taxon>
        <taxon>indigoferoid/millettioid clade</taxon>
        <taxon>Phaseoleae</taxon>
        <taxon>Clitoria</taxon>
    </lineage>
</organism>
<proteinExistence type="predicted"/>
<evidence type="ECO:0000313" key="1">
    <source>
        <dbReference type="EMBL" id="KAK7264953.1"/>
    </source>
</evidence>
<gene>
    <name evidence="1" type="ORF">RJT34_32567</name>
</gene>
<dbReference type="EMBL" id="JAYKXN010000008">
    <property type="protein sequence ID" value="KAK7264953.1"/>
    <property type="molecule type" value="Genomic_DNA"/>
</dbReference>
<dbReference type="Proteomes" id="UP001359559">
    <property type="component" value="Unassembled WGS sequence"/>
</dbReference>
<comment type="caution">
    <text evidence="1">The sequence shown here is derived from an EMBL/GenBank/DDBJ whole genome shotgun (WGS) entry which is preliminary data.</text>
</comment>
<reference evidence="1 2" key="1">
    <citation type="submission" date="2024-01" db="EMBL/GenBank/DDBJ databases">
        <title>The genomes of 5 underutilized Papilionoideae crops provide insights into root nodulation and disease resistance.</title>
        <authorList>
            <person name="Yuan L."/>
        </authorList>
    </citation>
    <scope>NUCLEOTIDE SEQUENCE [LARGE SCALE GENOMIC DNA]</scope>
    <source>
        <strain evidence="1">LY-2023</strain>
        <tissue evidence="1">Leaf</tissue>
    </source>
</reference>
<accession>A0AAN9I2G0</accession>
<keyword evidence="2" id="KW-1185">Reference proteome</keyword>
<sequence>MNFVQDHLLPVMVTFCFFLYLACCIATDNNLILSGRFCGYTHEAYCMPCDFFVCLVGFVYEGHKDIFTAWLFAFANCC</sequence>